<evidence type="ECO:0000313" key="1">
    <source>
        <dbReference type="EMBL" id="KAI8019828.1"/>
    </source>
</evidence>
<dbReference type="Proteomes" id="UP001060215">
    <property type="component" value="Chromosome 2"/>
</dbReference>
<dbReference type="EMBL" id="CM045759">
    <property type="protein sequence ID" value="KAI8019828.1"/>
    <property type="molecule type" value="Genomic_DNA"/>
</dbReference>
<sequence>MDAIDFDNVKAEKAKAMRRYNRLRTIAKLFRLIEICLALVLLSYISARLPFAVKISGEYFRRLISIIVSPFFIFLISNAIVITLLAKSRQSPTINNAETDLYRKFINYGSENCPPVPEPEKIVCHDKPIVSEVNTLSPKSNEVAVVAVPVPDVKTFKRSSSEKMKRENLENNCGKLRRSGTEKCRKVGDSGEVLAETVYLFDKLSNEEFQHTIEEFIAKQVKFHHEEKFDMVTCC</sequence>
<accession>A0ACC0I4F2</accession>
<name>A0ACC0I4F2_9ERIC</name>
<comment type="caution">
    <text evidence="1">The sequence shown here is derived from an EMBL/GenBank/DDBJ whole genome shotgun (WGS) entry which is preliminary data.</text>
</comment>
<reference evidence="1 2" key="1">
    <citation type="journal article" date="2022" name="Plant J.">
        <title>Chromosome-level genome of Camellia lanceoleosa provides a valuable resource for understanding genome evolution and self-incompatibility.</title>
        <authorList>
            <person name="Gong W."/>
            <person name="Xiao S."/>
            <person name="Wang L."/>
            <person name="Liao Z."/>
            <person name="Chang Y."/>
            <person name="Mo W."/>
            <person name="Hu G."/>
            <person name="Li W."/>
            <person name="Zhao G."/>
            <person name="Zhu H."/>
            <person name="Hu X."/>
            <person name="Ji K."/>
            <person name="Xiang X."/>
            <person name="Song Q."/>
            <person name="Yuan D."/>
            <person name="Jin S."/>
            <person name="Zhang L."/>
        </authorList>
    </citation>
    <scope>NUCLEOTIDE SEQUENCE [LARGE SCALE GENOMIC DNA]</scope>
    <source>
        <strain evidence="1">SQ_2022a</strain>
    </source>
</reference>
<organism evidence="1 2">
    <name type="scientific">Camellia lanceoleosa</name>
    <dbReference type="NCBI Taxonomy" id="1840588"/>
    <lineage>
        <taxon>Eukaryota</taxon>
        <taxon>Viridiplantae</taxon>
        <taxon>Streptophyta</taxon>
        <taxon>Embryophyta</taxon>
        <taxon>Tracheophyta</taxon>
        <taxon>Spermatophyta</taxon>
        <taxon>Magnoliopsida</taxon>
        <taxon>eudicotyledons</taxon>
        <taxon>Gunneridae</taxon>
        <taxon>Pentapetalae</taxon>
        <taxon>asterids</taxon>
        <taxon>Ericales</taxon>
        <taxon>Theaceae</taxon>
        <taxon>Camellia</taxon>
    </lineage>
</organism>
<gene>
    <name evidence="1" type="ORF">LOK49_LG04G01151</name>
</gene>
<evidence type="ECO:0000313" key="2">
    <source>
        <dbReference type="Proteomes" id="UP001060215"/>
    </source>
</evidence>
<protein>
    <submittedName>
        <fullName evidence="1">Uncharacterized protein</fullName>
    </submittedName>
</protein>
<proteinExistence type="predicted"/>
<keyword evidence="2" id="KW-1185">Reference proteome</keyword>